<evidence type="ECO:0000313" key="2">
    <source>
        <dbReference type="EMBL" id="MBB4865294.1"/>
    </source>
</evidence>
<evidence type="ECO:0000313" key="3">
    <source>
        <dbReference type="Proteomes" id="UP000566995"/>
    </source>
</evidence>
<protein>
    <submittedName>
        <fullName evidence="2">ATPase subunit of ABC transporter with duplicated ATPase domains</fullName>
    </submittedName>
</protein>
<evidence type="ECO:0000259" key="1">
    <source>
        <dbReference type="Pfam" id="PF20066"/>
    </source>
</evidence>
<organism evidence="2 3">
    <name type="scientific">Pseudomonas nitroreducens</name>
    <dbReference type="NCBI Taxonomy" id="46680"/>
    <lineage>
        <taxon>Bacteria</taxon>
        <taxon>Pseudomonadati</taxon>
        <taxon>Pseudomonadota</taxon>
        <taxon>Gammaproteobacteria</taxon>
        <taxon>Pseudomonadales</taxon>
        <taxon>Pseudomonadaceae</taxon>
        <taxon>Pseudomonas</taxon>
    </lineage>
</organism>
<name>A0A7W7P2Z8_PSENT</name>
<dbReference type="RefSeq" id="WP_184592618.1">
    <property type="nucleotide sequence ID" value="NZ_JACHLI010000018.1"/>
</dbReference>
<dbReference type="InterPro" id="IPR045517">
    <property type="entry name" value="Glyoxalase_8"/>
</dbReference>
<dbReference type="Gene3D" id="3.40.50.300">
    <property type="entry name" value="P-loop containing nucleotide triphosphate hydrolases"/>
    <property type="match status" value="1"/>
</dbReference>
<proteinExistence type="predicted"/>
<feature type="domain" description="Glyoxalase-related protein" evidence="1">
    <location>
        <begin position="3"/>
        <end position="63"/>
    </location>
</feature>
<dbReference type="Pfam" id="PF20066">
    <property type="entry name" value="Glyoxalase_8"/>
    <property type="match status" value="1"/>
</dbReference>
<dbReference type="Proteomes" id="UP000566995">
    <property type="component" value="Unassembled WGS sequence"/>
</dbReference>
<dbReference type="AlphaFoldDB" id="A0A7W7P2Z8"/>
<sequence>MSTELKARAKRLRAAIQTELGVKVSHSKSLELVAKEENFPTWDAAVAAHQSKQPDGAQLSAKIQEQRWPEPQCALEGGDVDYRFMMERFRPTERGGSITLIGGLTNSGKTTFLRAVLDEYLRTYDGLVGVSNEEYESHGYDRDRSRLVRSAFHQGLPNLNDTKRLILDDLRTDMQIKAAFSAALNGAAVIGSIHGRSGSWILERLYQMGIDDRAIRLADLRIYMLKEWGE</sequence>
<accession>A0A7W7P2Z8</accession>
<dbReference type="InterPro" id="IPR027417">
    <property type="entry name" value="P-loop_NTPase"/>
</dbReference>
<gene>
    <name evidence="2" type="ORF">HNP46_004175</name>
</gene>
<dbReference type="EMBL" id="JACHLI010000018">
    <property type="protein sequence ID" value="MBB4865294.1"/>
    <property type="molecule type" value="Genomic_DNA"/>
</dbReference>
<reference evidence="2 3" key="1">
    <citation type="submission" date="2020-08" db="EMBL/GenBank/DDBJ databases">
        <title>Functional genomics of gut bacteria from endangered species of beetles.</title>
        <authorList>
            <person name="Carlos-Shanley C."/>
        </authorList>
    </citation>
    <scope>NUCLEOTIDE SEQUENCE [LARGE SCALE GENOMIC DNA]</scope>
    <source>
        <strain evidence="2 3">S00179</strain>
    </source>
</reference>
<dbReference type="SUPFAM" id="SSF52540">
    <property type="entry name" value="P-loop containing nucleoside triphosphate hydrolases"/>
    <property type="match status" value="1"/>
</dbReference>
<comment type="caution">
    <text evidence="2">The sequence shown here is derived from an EMBL/GenBank/DDBJ whole genome shotgun (WGS) entry which is preliminary data.</text>
</comment>